<organism evidence="1 2">
    <name type="scientific">Halobellus litoreus</name>
    <dbReference type="NCBI Taxonomy" id="755310"/>
    <lineage>
        <taxon>Archaea</taxon>
        <taxon>Methanobacteriati</taxon>
        <taxon>Methanobacteriota</taxon>
        <taxon>Stenosarchaea group</taxon>
        <taxon>Halobacteria</taxon>
        <taxon>Halobacteriales</taxon>
        <taxon>Haloferacaceae</taxon>
        <taxon>Halobellus</taxon>
    </lineage>
</organism>
<evidence type="ECO:0000313" key="2">
    <source>
        <dbReference type="Proteomes" id="UP001597092"/>
    </source>
</evidence>
<name>A0ABD6DYX2_9EURY</name>
<dbReference type="EMBL" id="JBHUDP010000008">
    <property type="protein sequence ID" value="MFD1687119.1"/>
    <property type="molecule type" value="Genomic_DNA"/>
</dbReference>
<comment type="caution">
    <text evidence="1">The sequence shown here is derived from an EMBL/GenBank/DDBJ whole genome shotgun (WGS) entry which is preliminary data.</text>
</comment>
<evidence type="ECO:0000313" key="1">
    <source>
        <dbReference type="EMBL" id="MFD1687119.1"/>
    </source>
</evidence>
<keyword evidence="2" id="KW-1185">Reference proteome</keyword>
<sequence>MKAAIFTEGSTTTSESTESYSDYFVGSFLSVNNLAEELSVYCDTEIHILSEVHGYIRGEDSVHSKQSVDFDESSKNFKESFLSQIGDLDVVVILLTTDTFKHILAPNWDETLEQSKLDSIWCIGTSRSGLNSVNLEALESQHPVLIYQRRGVARVGTETREELIDHIRARLDD</sequence>
<dbReference type="Proteomes" id="UP001597092">
    <property type="component" value="Unassembled WGS sequence"/>
</dbReference>
<gene>
    <name evidence="1" type="ORF">ACFSAS_16075</name>
</gene>
<reference evidence="1 2" key="1">
    <citation type="journal article" date="2019" name="Int. J. Syst. Evol. Microbiol.">
        <title>The Global Catalogue of Microorganisms (GCM) 10K type strain sequencing project: providing services to taxonomists for standard genome sequencing and annotation.</title>
        <authorList>
            <consortium name="The Broad Institute Genomics Platform"/>
            <consortium name="The Broad Institute Genome Sequencing Center for Infectious Disease"/>
            <person name="Wu L."/>
            <person name="Ma J."/>
        </authorList>
    </citation>
    <scope>NUCLEOTIDE SEQUENCE [LARGE SCALE GENOMIC DNA]</scope>
    <source>
        <strain evidence="1 2">CGMCC 1.10387</strain>
    </source>
</reference>
<accession>A0ABD6DYX2</accession>
<proteinExistence type="predicted"/>
<dbReference type="AlphaFoldDB" id="A0ABD6DYX2"/>
<protein>
    <submittedName>
        <fullName evidence="1">Uncharacterized protein</fullName>
    </submittedName>
</protein>
<dbReference type="RefSeq" id="WP_256309272.1">
    <property type="nucleotide sequence ID" value="NZ_JANHAW010000005.1"/>
</dbReference>